<evidence type="ECO:0000256" key="2">
    <source>
        <dbReference type="ARBA" id="ARBA00022679"/>
    </source>
</evidence>
<gene>
    <name evidence="4" type="ORF">MNBD_PLANCTO03-2426</name>
</gene>
<sequence length="140" mass="14351">RFVPMLAEALARLGATRAIVAHGLDGLDELSTTSPTHLAHVENGICAEETLELATVGITPARLADLQAADIAEAAAMIRRVLAGEPGPCRDIVLLNAAAALVVAGLTTDFTQALEVAAEAVDSGRARETLATLCRVSNAG</sequence>
<dbReference type="EMBL" id="UOGK01000525">
    <property type="protein sequence ID" value="VAX41334.1"/>
    <property type="molecule type" value="Genomic_DNA"/>
</dbReference>
<reference evidence="4" key="1">
    <citation type="submission" date="2018-06" db="EMBL/GenBank/DDBJ databases">
        <authorList>
            <person name="Zhirakovskaya E."/>
        </authorList>
    </citation>
    <scope>NUCLEOTIDE SEQUENCE</scope>
</reference>
<dbReference type="EC" id="2.4.2.18" evidence="4"/>
<dbReference type="InterPro" id="IPR000312">
    <property type="entry name" value="Glycosyl_Trfase_fam3"/>
</dbReference>
<dbReference type="Gene3D" id="3.40.1030.10">
    <property type="entry name" value="Nucleoside phosphorylase/phosphoribosyltransferase catalytic domain"/>
    <property type="match status" value="1"/>
</dbReference>
<feature type="non-terminal residue" evidence="4">
    <location>
        <position position="1"/>
    </location>
</feature>
<dbReference type="InterPro" id="IPR005940">
    <property type="entry name" value="Anthranilate_Pribosyl_Tfrase"/>
</dbReference>
<dbReference type="GO" id="GO:0004048">
    <property type="term" value="F:anthranilate phosphoribosyltransferase activity"/>
    <property type="evidence" value="ECO:0007669"/>
    <property type="project" value="UniProtKB-EC"/>
</dbReference>
<proteinExistence type="predicted"/>
<keyword evidence="2 4" id="KW-0808">Transferase</keyword>
<name>A0A3B1DY38_9ZZZZ</name>
<feature type="domain" description="Glycosyl transferase family 3" evidence="3">
    <location>
        <begin position="2"/>
        <end position="126"/>
    </location>
</feature>
<protein>
    <submittedName>
        <fullName evidence="4">Anthranilate phosphoribosyltransferase</fullName>
        <ecNumber evidence="4">2.4.2.18</ecNumber>
    </submittedName>
</protein>
<organism evidence="4">
    <name type="scientific">hydrothermal vent metagenome</name>
    <dbReference type="NCBI Taxonomy" id="652676"/>
    <lineage>
        <taxon>unclassified sequences</taxon>
        <taxon>metagenomes</taxon>
        <taxon>ecological metagenomes</taxon>
    </lineage>
</organism>
<dbReference type="PANTHER" id="PTHR43285:SF2">
    <property type="entry name" value="ANTHRANILATE PHOSPHORIBOSYLTRANSFERASE"/>
    <property type="match status" value="1"/>
</dbReference>
<evidence type="ECO:0000256" key="1">
    <source>
        <dbReference type="ARBA" id="ARBA00022676"/>
    </source>
</evidence>
<dbReference type="SUPFAM" id="SSF52418">
    <property type="entry name" value="Nucleoside phosphorylase/phosphoribosyltransferase catalytic domain"/>
    <property type="match status" value="1"/>
</dbReference>
<dbReference type="PANTHER" id="PTHR43285">
    <property type="entry name" value="ANTHRANILATE PHOSPHORIBOSYLTRANSFERASE"/>
    <property type="match status" value="1"/>
</dbReference>
<dbReference type="AlphaFoldDB" id="A0A3B1DY38"/>
<evidence type="ECO:0000259" key="3">
    <source>
        <dbReference type="Pfam" id="PF00591"/>
    </source>
</evidence>
<dbReference type="Pfam" id="PF00591">
    <property type="entry name" value="Glycos_transf_3"/>
    <property type="match status" value="1"/>
</dbReference>
<dbReference type="InterPro" id="IPR035902">
    <property type="entry name" value="Nuc_phospho_transferase"/>
</dbReference>
<dbReference type="GO" id="GO:0005829">
    <property type="term" value="C:cytosol"/>
    <property type="evidence" value="ECO:0007669"/>
    <property type="project" value="TreeGrafter"/>
</dbReference>
<accession>A0A3B1DY38</accession>
<dbReference type="GO" id="GO:0000162">
    <property type="term" value="P:L-tryptophan biosynthetic process"/>
    <property type="evidence" value="ECO:0007669"/>
    <property type="project" value="InterPro"/>
</dbReference>
<evidence type="ECO:0000313" key="4">
    <source>
        <dbReference type="EMBL" id="VAX41334.1"/>
    </source>
</evidence>
<keyword evidence="1 4" id="KW-0328">Glycosyltransferase</keyword>